<evidence type="ECO:0000256" key="4">
    <source>
        <dbReference type="HAMAP-Rule" id="MF_01457"/>
    </source>
</evidence>
<keyword evidence="3 4" id="KW-0975">Bacterial flagellum</keyword>
<gene>
    <name evidence="4" type="primary">ycgR</name>
    <name evidence="7" type="ORF">LZ012_17860</name>
</gene>
<keyword evidence="2 4" id="KW-0547">Nucleotide-binding</keyword>
<dbReference type="HAMAP" id="MF_01457">
    <property type="entry name" value="YcgR"/>
    <property type="match status" value="1"/>
</dbReference>
<evidence type="ECO:0000259" key="6">
    <source>
        <dbReference type="Pfam" id="PF07317"/>
    </source>
</evidence>
<evidence type="ECO:0000313" key="8">
    <source>
        <dbReference type="Proteomes" id="UP001165384"/>
    </source>
</evidence>
<dbReference type="Gene3D" id="2.30.110.10">
    <property type="entry name" value="Electron Transport, Fmn-binding Protein, Chain A"/>
    <property type="match status" value="1"/>
</dbReference>
<dbReference type="InterPro" id="IPR023787">
    <property type="entry name" value="T3SS_YcgR"/>
</dbReference>
<protein>
    <recommendedName>
        <fullName evidence="4">Flagellar brake protein YcgR</fullName>
    </recommendedName>
    <alternativeName>
        <fullName evidence="4">Cyclic di-GMP binding protein YcgR</fullName>
    </alternativeName>
</protein>
<keyword evidence="7" id="KW-0969">Cilium</keyword>
<dbReference type="Gene3D" id="2.40.10.220">
    <property type="entry name" value="predicted glycosyltransferase like domains"/>
    <property type="match status" value="1"/>
</dbReference>
<proteinExistence type="inferred from homology"/>
<evidence type="ECO:0000256" key="2">
    <source>
        <dbReference type="ARBA" id="ARBA00022741"/>
    </source>
</evidence>
<comment type="function">
    <text evidence="4">Acts as a flagellar brake, regulating swimming and swarming in a bis-(3'-5') cyclic diguanylic acid (c-di-GMP)-dependent manner. Binds 1 c-di-GMP dimer per subunit. Increasing levels of c-di-GMP lead to decreased motility.</text>
</comment>
<dbReference type="Pfam" id="PF07238">
    <property type="entry name" value="PilZ"/>
    <property type="match status" value="1"/>
</dbReference>
<comment type="subunit">
    <text evidence="4">Monomer. Interacts with the flagellar basal bodies.</text>
</comment>
<comment type="similarity">
    <text evidence="4">Belongs to the YcgR family.</text>
</comment>
<evidence type="ECO:0000256" key="3">
    <source>
        <dbReference type="ARBA" id="ARBA00023143"/>
    </source>
</evidence>
<dbReference type="RefSeq" id="WP_275712259.1">
    <property type="nucleotide sequence ID" value="NZ_JAKLTN010000005.1"/>
</dbReference>
<evidence type="ECO:0000256" key="1">
    <source>
        <dbReference type="ARBA" id="ARBA00022636"/>
    </source>
</evidence>
<comment type="subcellular location">
    <subcellularLocation>
        <location evidence="4">Bacterial flagellum basal body</location>
    </subcellularLocation>
</comment>
<reference evidence="7" key="1">
    <citation type="submission" date="2022-01" db="EMBL/GenBank/DDBJ databases">
        <authorList>
            <person name="Jo J.-H."/>
            <person name="Im W.-T."/>
        </authorList>
    </citation>
    <scope>NUCLEOTIDE SEQUENCE</scope>
    <source>
        <strain evidence="7">XY25</strain>
    </source>
</reference>
<keyword evidence="7" id="KW-0282">Flagellum</keyword>
<dbReference type="EMBL" id="JAKLTN010000005">
    <property type="protein sequence ID" value="MCG2578864.1"/>
    <property type="molecule type" value="Genomic_DNA"/>
</dbReference>
<feature type="domain" description="PilZ" evidence="5">
    <location>
        <begin position="129"/>
        <end position="247"/>
    </location>
</feature>
<keyword evidence="8" id="KW-1185">Reference proteome</keyword>
<comment type="caution">
    <text evidence="7">The sequence shown here is derived from an EMBL/GenBank/DDBJ whole genome shotgun (WGS) entry which is preliminary data.</text>
</comment>
<organism evidence="7 8">
    <name type="scientific">Dechloromonas hankyongensis</name>
    <dbReference type="NCBI Taxonomy" id="2908002"/>
    <lineage>
        <taxon>Bacteria</taxon>
        <taxon>Pseudomonadati</taxon>
        <taxon>Pseudomonadota</taxon>
        <taxon>Betaproteobacteria</taxon>
        <taxon>Rhodocyclales</taxon>
        <taxon>Azonexaceae</taxon>
        <taxon>Dechloromonas</taxon>
    </lineage>
</organism>
<feature type="domain" description="Type III secretion system flagellar brake protein YcgR PilZN" evidence="6">
    <location>
        <begin position="23"/>
        <end position="127"/>
    </location>
</feature>
<name>A0ABS9K6R4_9RHOO</name>
<dbReference type="Pfam" id="PF07317">
    <property type="entry name" value="PilZN"/>
    <property type="match status" value="1"/>
</dbReference>
<evidence type="ECO:0000313" key="7">
    <source>
        <dbReference type="EMBL" id="MCG2578864.1"/>
    </source>
</evidence>
<sequence length="263" mass="29737">MAPDEALPRFEIDHLDEYGQCLLTDAREVEFYLGLLVKRHSIITAYLDTGERFFLTSLLAIDVADRKIMLDPAQHEENKIPVLAARTITLVTNLDRIKIQIRLAPLEKQQYQGQPLLAAPLPEALLRLQRREFFRLEPPLSAPIFCKLATHTEGSGAFRTFELPLSDISGGGVCLTATVDMAHYFERDTLFQNCRLELLGNSVILVNLRVRKAIELSERNGEHSLRVGCEFINLSGARLGQIEHYIARVERERKAMDSGLIEA</sequence>
<evidence type="ECO:0000259" key="5">
    <source>
        <dbReference type="Pfam" id="PF07238"/>
    </source>
</evidence>
<keyword evidence="7" id="KW-0966">Cell projection</keyword>
<dbReference type="Proteomes" id="UP001165384">
    <property type="component" value="Unassembled WGS sequence"/>
</dbReference>
<accession>A0ABS9K6R4</accession>
<dbReference type="InterPro" id="IPR009926">
    <property type="entry name" value="T3SS_YcgR_PilZN"/>
</dbReference>
<dbReference type="InterPro" id="IPR009875">
    <property type="entry name" value="PilZ_domain"/>
</dbReference>
<keyword evidence="1 4" id="KW-0973">c-di-GMP</keyword>
<dbReference type="InterPro" id="IPR012349">
    <property type="entry name" value="Split_barrel_FMN-bd"/>
</dbReference>